<dbReference type="Proteomes" id="UP000430466">
    <property type="component" value="Unassembled WGS sequence"/>
</dbReference>
<keyword evidence="1" id="KW-0732">Signal</keyword>
<evidence type="ECO:0000259" key="2">
    <source>
        <dbReference type="Pfam" id="PF03217"/>
    </source>
</evidence>
<feature type="domain" description="S-layer protein C-terminal" evidence="2">
    <location>
        <begin position="289"/>
        <end position="354"/>
    </location>
</feature>
<dbReference type="Pfam" id="PF03217">
    <property type="entry name" value="SlpA"/>
    <property type="match status" value="2"/>
</dbReference>
<evidence type="ECO:0000256" key="1">
    <source>
        <dbReference type="SAM" id="SignalP"/>
    </source>
</evidence>
<sequence length="358" mass="38824">MTRKIKMISLAAAALLAVVPVVSPAVVHAADTTSTTTTLNSNAENPVITYNGKKYDSNQDITAAIANSSFSRVPLKGSSTFIQDVKNAFSATESSTDNSKVNIVVYTGDLYTNIAGKYPVRVLATNKAGKSTALTFQVIVGNQGANATYAVAKPQVRGNVTLYTIRDGKVIHNSYGSYVLDGGTTVATFGTVEINGISYTRLNGPDSDLFIETKSVDGTYPESATNEDGQAKTVTKTLMHTAIAYNSDGHSTGKKYYAYRQLTLSAVKKNIKGSMYYNVQGTGDYIKVGNIDGTKRTLTRNAYIYATSKRRADRTLLRKGDTITTYGGSYKFKNGKRYYRIEGAKSTNKRYVKVVNFE</sequence>
<comment type="caution">
    <text evidence="3">The sequence shown here is derived from an EMBL/GenBank/DDBJ whole genome shotgun (WGS) entry which is preliminary data.</text>
</comment>
<protein>
    <submittedName>
        <fullName evidence="3">Cell surface protein</fullName>
    </submittedName>
</protein>
<feature type="domain" description="S-layer protein C-terminal" evidence="2">
    <location>
        <begin position="230"/>
        <end position="288"/>
    </location>
</feature>
<feature type="chain" id="PRO_5025369991" evidence="1">
    <location>
        <begin position="30"/>
        <end position="358"/>
    </location>
</feature>
<organism evidence="3 4">
    <name type="scientific">Lactobacillus helveticus</name>
    <name type="common">Lactobacillus suntoryeus</name>
    <dbReference type="NCBI Taxonomy" id="1587"/>
    <lineage>
        <taxon>Bacteria</taxon>
        <taxon>Bacillati</taxon>
        <taxon>Bacillota</taxon>
        <taxon>Bacilli</taxon>
        <taxon>Lactobacillales</taxon>
        <taxon>Lactobacillaceae</taxon>
        <taxon>Lactobacillus</taxon>
    </lineage>
</organism>
<dbReference type="AlphaFoldDB" id="A0A6A7K242"/>
<gene>
    <name evidence="3" type="ORF">GDZ32_06910</name>
</gene>
<evidence type="ECO:0000313" key="4">
    <source>
        <dbReference type="Proteomes" id="UP000430466"/>
    </source>
</evidence>
<accession>A0A6A7K242</accession>
<feature type="signal peptide" evidence="1">
    <location>
        <begin position="1"/>
        <end position="29"/>
    </location>
</feature>
<evidence type="ECO:0000313" key="3">
    <source>
        <dbReference type="EMBL" id="MPW14651.1"/>
    </source>
</evidence>
<reference evidence="3 4" key="1">
    <citation type="submission" date="2019-10" db="EMBL/GenBank/DDBJ databases">
        <title>Draft genome sequences of Lactobacillus strains.</title>
        <authorList>
            <person name="Cho G.-S."/>
            <person name="Fagbemigun O."/>
            <person name="Brinks E."/>
            <person name="Franz C.M.A.P."/>
        </authorList>
    </citation>
    <scope>NUCLEOTIDE SEQUENCE [LARGE SCALE GENOMIC DNA]</scope>
    <source>
        <strain evidence="3 4">313</strain>
    </source>
</reference>
<dbReference type="EMBL" id="WHOE01000050">
    <property type="protein sequence ID" value="MPW14651.1"/>
    <property type="molecule type" value="Genomic_DNA"/>
</dbReference>
<proteinExistence type="predicted"/>
<name>A0A6A7K242_LACHE</name>
<dbReference type="InterPro" id="IPR024968">
    <property type="entry name" value="SlpA_C_lactobacillus"/>
</dbReference>